<evidence type="ECO:0000256" key="4">
    <source>
        <dbReference type="ARBA" id="ARBA00023125"/>
    </source>
</evidence>
<evidence type="ECO:0000256" key="1">
    <source>
        <dbReference type="ARBA" id="ARBA00022490"/>
    </source>
</evidence>
<keyword evidence="5" id="KW-0175">Coiled coil</keyword>
<proteinExistence type="predicted"/>
<sequence length="453" mass="51614">MANHVAVAFEDNPEHAISELRSERNKVLASLNEVEGKEAEFKQAITKAKQALSLLDKLAPSIDLIEDETLAERADEAKARVDELIQSKVNLDRHLATADKLRPIVSALAADPEQFDAIEQEYEEVDEALQSLKSQSFALSNVYERKAHFGYADSEKLLEKSSELSEQLKAKLVVAEQQKERAREGYKQAQQQHSQYNQLLATLKSSHQAKTETVQEFKQELSSAGIVLDDAILERATTRKQELHQGIETSRSRQAELSKTVTATELELKSGTKALKKQQKEYQELRRFVVTAKAGWCAVLKLAREHDVERRLHKRELVYLSEGELRSMSDKSLGSLRLAVANEEDLRDALRASEDNAYPERKVLFYIAVYQFLRERIRQDIIRTDDPVEAIEEMEVELARLTEELNQRESRLAISSESVSSIIKKTIQREQNRIRILNQACLTFTLVRLTVCV</sequence>
<dbReference type="GO" id="GO:0030261">
    <property type="term" value="P:chromosome condensation"/>
    <property type="evidence" value="ECO:0007669"/>
    <property type="project" value="UniProtKB-KW"/>
</dbReference>
<organism evidence="6 7">
    <name type="scientific">Vibrio ishigakensis</name>
    <dbReference type="NCBI Taxonomy" id="1481914"/>
    <lineage>
        <taxon>Bacteria</taxon>
        <taxon>Pseudomonadati</taxon>
        <taxon>Pseudomonadota</taxon>
        <taxon>Gammaproteobacteria</taxon>
        <taxon>Vibrionales</taxon>
        <taxon>Vibrionaceae</taxon>
        <taxon>Vibrio</taxon>
    </lineage>
</organism>
<keyword evidence="3" id="KW-0226">DNA condensation</keyword>
<comment type="caution">
    <text evidence="6">The sequence shown here is derived from an EMBL/GenBank/DDBJ whole genome shotgun (WGS) entry which is preliminary data.</text>
</comment>
<protein>
    <submittedName>
        <fullName evidence="6">Chromosome partition protein mukB</fullName>
    </submittedName>
</protein>
<dbReference type="InterPro" id="IPR050308">
    <property type="entry name" value="MukB/SMC"/>
</dbReference>
<dbReference type="GO" id="GO:0003677">
    <property type="term" value="F:DNA binding"/>
    <property type="evidence" value="ECO:0007669"/>
    <property type="project" value="UniProtKB-KW"/>
</dbReference>
<keyword evidence="2" id="KW-0159">Chromosome partition</keyword>
<dbReference type="GO" id="GO:0007059">
    <property type="term" value="P:chromosome segregation"/>
    <property type="evidence" value="ECO:0007669"/>
    <property type="project" value="UniProtKB-KW"/>
</dbReference>
<reference evidence="6 7" key="2">
    <citation type="submission" date="2015-01" db="EMBL/GenBank/DDBJ databases">
        <authorList>
            <consortium name="NBRP consortium"/>
            <person name="Sawabe T."/>
            <person name="Meirelles P."/>
            <person name="Feng G."/>
            <person name="Sayaka M."/>
            <person name="Hattori M."/>
            <person name="Ohkuma M."/>
        </authorList>
    </citation>
    <scope>NUCLEOTIDE SEQUENCE [LARGE SCALE GENOMIC DNA]</scope>
    <source>
        <strain evidence="6 7">JCM19232</strain>
    </source>
</reference>
<dbReference type="AlphaFoldDB" id="A0A0B8P5W5"/>
<accession>A0A0B8P5W5</accession>
<dbReference type="PANTHER" id="PTHR42963:SF1">
    <property type="entry name" value="DUF4476 DOMAIN-CONTAINING PROTEIN"/>
    <property type="match status" value="1"/>
</dbReference>
<evidence type="ECO:0000313" key="6">
    <source>
        <dbReference type="EMBL" id="GAM61651.1"/>
    </source>
</evidence>
<evidence type="ECO:0000256" key="3">
    <source>
        <dbReference type="ARBA" id="ARBA00023067"/>
    </source>
</evidence>
<reference evidence="6 7" key="1">
    <citation type="submission" date="2015-01" db="EMBL/GenBank/DDBJ databases">
        <title>Vibrio sp. C5 JCM 19232 whole genome shotgun sequence.</title>
        <authorList>
            <person name="Sawabe T."/>
            <person name="Meirelles P."/>
            <person name="Feng G."/>
            <person name="Sayaka M."/>
            <person name="Hattori M."/>
            <person name="Ohkuma M."/>
        </authorList>
    </citation>
    <scope>NUCLEOTIDE SEQUENCE [LARGE SCALE GENOMIC DNA]</scope>
    <source>
        <strain evidence="6 7">JCM19232</strain>
    </source>
</reference>
<keyword evidence="1" id="KW-0963">Cytoplasm</keyword>
<dbReference type="PANTHER" id="PTHR42963">
    <property type="entry name" value="CHROMOSOME PARTITION PROTEIN MUKB"/>
    <property type="match status" value="1"/>
</dbReference>
<feature type="coiled-coil region" evidence="5">
    <location>
        <begin position="17"/>
        <end position="206"/>
    </location>
</feature>
<dbReference type="Proteomes" id="UP000031670">
    <property type="component" value="Unassembled WGS sequence"/>
</dbReference>
<dbReference type="EMBL" id="BBSA01000003">
    <property type="protein sequence ID" value="GAM61651.1"/>
    <property type="molecule type" value="Genomic_DNA"/>
</dbReference>
<evidence type="ECO:0000256" key="2">
    <source>
        <dbReference type="ARBA" id="ARBA00022829"/>
    </source>
</evidence>
<evidence type="ECO:0000313" key="7">
    <source>
        <dbReference type="Proteomes" id="UP000031670"/>
    </source>
</evidence>
<name>A0A0B8P5W5_9VIBR</name>
<gene>
    <name evidence="6" type="ORF">JCM19232_5952</name>
</gene>
<dbReference type="GO" id="GO:0005737">
    <property type="term" value="C:cytoplasm"/>
    <property type="evidence" value="ECO:0007669"/>
    <property type="project" value="TreeGrafter"/>
</dbReference>
<evidence type="ECO:0000256" key="5">
    <source>
        <dbReference type="SAM" id="Coils"/>
    </source>
</evidence>
<keyword evidence="4" id="KW-0238">DNA-binding</keyword>